<gene>
    <name evidence="2" type="ORF">SAMN05421687_101274</name>
</gene>
<dbReference type="STRING" id="570947.SAMN05421687_101274"/>
<dbReference type="GO" id="GO:0004523">
    <property type="term" value="F:RNA-DNA hybrid ribonuclease activity"/>
    <property type="evidence" value="ECO:0007669"/>
    <property type="project" value="InterPro"/>
</dbReference>
<sequence>MLEVYTDAATKGDPGPSFSGIYIKSKSEKYSYSSYLGELSNHEAEFASACQALRVCKERFPKEIISLRTDSKIVVETFERNRTKNHIFFSYLETLDQLAENFPFVFMKWIPEKQNIHADQLSKESLRKYLYDNKNDT</sequence>
<dbReference type="OrthoDB" id="7845843at2"/>
<dbReference type="Pfam" id="PF00075">
    <property type="entry name" value="RNase_H"/>
    <property type="match status" value="1"/>
</dbReference>
<dbReference type="Gene3D" id="3.30.420.10">
    <property type="entry name" value="Ribonuclease H-like superfamily/Ribonuclease H"/>
    <property type="match status" value="1"/>
</dbReference>
<dbReference type="Proteomes" id="UP000187608">
    <property type="component" value="Unassembled WGS sequence"/>
</dbReference>
<dbReference type="SUPFAM" id="SSF53098">
    <property type="entry name" value="Ribonuclease H-like"/>
    <property type="match status" value="1"/>
</dbReference>
<name>A0A1N7IJJ7_9BACI</name>
<feature type="domain" description="RNase H type-1" evidence="1">
    <location>
        <begin position="1"/>
        <end position="127"/>
    </location>
</feature>
<dbReference type="EMBL" id="FTOC01000001">
    <property type="protein sequence ID" value="SIS37238.1"/>
    <property type="molecule type" value="Genomic_DNA"/>
</dbReference>
<evidence type="ECO:0000313" key="2">
    <source>
        <dbReference type="EMBL" id="SIS37238.1"/>
    </source>
</evidence>
<dbReference type="RefSeq" id="WP_076556539.1">
    <property type="nucleotide sequence ID" value="NZ_FTOC01000001.1"/>
</dbReference>
<evidence type="ECO:0000259" key="1">
    <source>
        <dbReference type="PROSITE" id="PS50879"/>
    </source>
</evidence>
<dbReference type="InterPro" id="IPR036397">
    <property type="entry name" value="RNaseH_sf"/>
</dbReference>
<protein>
    <submittedName>
        <fullName evidence="2">RNase HI</fullName>
    </submittedName>
</protein>
<keyword evidence="3" id="KW-1185">Reference proteome</keyword>
<dbReference type="AlphaFoldDB" id="A0A1N7IJJ7"/>
<accession>A0A1N7IJJ7</accession>
<evidence type="ECO:0000313" key="3">
    <source>
        <dbReference type="Proteomes" id="UP000187608"/>
    </source>
</evidence>
<dbReference type="InterPro" id="IPR002156">
    <property type="entry name" value="RNaseH_domain"/>
</dbReference>
<proteinExistence type="predicted"/>
<organism evidence="2 3">
    <name type="scientific">Salimicrobium flavidum</name>
    <dbReference type="NCBI Taxonomy" id="570947"/>
    <lineage>
        <taxon>Bacteria</taxon>
        <taxon>Bacillati</taxon>
        <taxon>Bacillota</taxon>
        <taxon>Bacilli</taxon>
        <taxon>Bacillales</taxon>
        <taxon>Bacillaceae</taxon>
        <taxon>Salimicrobium</taxon>
    </lineage>
</organism>
<dbReference type="InterPro" id="IPR012337">
    <property type="entry name" value="RNaseH-like_sf"/>
</dbReference>
<dbReference type="PROSITE" id="PS50879">
    <property type="entry name" value="RNASE_H_1"/>
    <property type="match status" value="1"/>
</dbReference>
<dbReference type="CDD" id="cd09279">
    <property type="entry name" value="RNase_HI_like"/>
    <property type="match status" value="1"/>
</dbReference>
<reference evidence="3" key="1">
    <citation type="submission" date="2017-01" db="EMBL/GenBank/DDBJ databases">
        <authorList>
            <person name="Varghese N."/>
            <person name="Submissions S."/>
        </authorList>
    </citation>
    <scope>NUCLEOTIDE SEQUENCE [LARGE SCALE GENOMIC DNA]</scope>
    <source>
        <strain evidence="3">DSM 23127</strain>
    </source>
</reference>
<dbReference type="GO" id="GO:0003676">
    <property type="term" value="F:nucleic acid binding"/>
    <property type="evidence" value="ECO:0007669"/>
    <property type="project" value="InterPro"/>
</dbReference>